<keyword evidence="3" id="KW-1185">Reference proteome</keyword>
<organism evidence="2 3">
    <name type="scientific">Necator americanus</name>
    <name type="common">Human hookworm</name>
    <dbReference type="NCBI Taxonomy" id="51031"/>
    <lineage>
        <taxon>Eukaryota</taxon>
        <taxon>Metazoa</taxon>
        <taxon>Ecdysozoa</taxon>
        <taxon>Nematoda</taxon>
        <taxon>Chromadorea</taxon>
        <taxon>Rhabditida</taxon>
        <taxon>Rhabditina</taxon>
        <taxon>Rhabditomorpha</taxon>
        <taxon>Strongyloidea</taxon>
        <taxon>Ancylostomatidae</taxon>
        <taxon>Bunostominae</taxon>
        <taxon>Necator</taxon>
    </lineage>
</organism>
<name>A0ABR1DLW1_NECAM</name>
<evidence type="ECO:0000256" key="1">
    <source>
        <dbReference type="SAM" id="MobiDB-lite"/>
    </source>
</evidence>
<protein>
    <submittedName>
        <fullName evidence="2">Uncharacterized protein</fullName>
    </submittedName>
</protein>
<reference evidence="2 3" key="1">
    <citation type="submission" date="2023-08" db="EMBL/GenBank/DDBJ databases">
        <title>A Necator americanus chromosomal reference genome.</title>
        <authorList>
            <person name="Ilik V."/>
            <person name="Petrzelkova K.J."/>
            <person name="Pardy F."/>
            <person name="Fuh T."/>
            <person name="Niatou-Singa F.S."/>
            <person name="Gouil Q."/>
            <person name="Baker L."/>
            <person name="Ritchie M.E."/>
            <person name="Jex A.R."/>
            <person name="Gazzola D."/>
            <person name="Li H."/>
            <person name="Toshio Fujiwara R."/>
            <person name="Zhan B."/>
            <person name="Aroian R.V."/>
            <person name="Pafco B."/>
            <person name="Schwarz E.M."/>
        </authorList>
    </citation>
    <scope>NUCLEOTIDE SEQUENCE [LARGE SCALE GENOMIC DNA]</scope>
    <source>
        <strain evidence="2 3">Aroian</strain>
        <tissue evidence="2">Whole animal</tissue>
    </source>
</reference>
<comment type="caution">
    <text evidence="2">The sequence shown here is derived from an EMBL/GenBank/DDBJ whole genome shotgun (WGS) entry which is preliminary data.</text>
</comment>
<accession>A0ABR1DLW1</accession>
<evidence type="ECO:0000313" key="2">
    <source>
        <dbReference type="EMBL" id="KAK6751203.1"/>
    </source>
</evidence>
<sequence length="134" mass="15815">MNQRLQWNEQERHSEFIMTTETTDANSEFQKLLPVCWLWESLGGRICFETDQIIIIQSKREISFTWTEEKAAKDRGQSLRTIIRKIPQKTSSTWNTIGSVNTYEAVRESQKQKEIHDKRGLEKERRAEVFPSVP</sequence>
<gene>
    <name evidence="2" type="primary">Necator_chrIV.g16197</name>
    <name evidence="2" type="ORF">RB195_002901</name>
</gene>
<dbReference type="EMBL" id="JAVFWL010000004">
    <property type="protein sequence ID" value="KAK6751203.1"/>
    <property type="molecule type" value="Genomic_DNA"/>
</dbReference>
<evidence type="ECO:0000313" key="3">
    <source>
        <dbReference type="Proteomes" id="UP001303046"/>
    </source>
</evidence>
<proteinExistence type="predicted"/>
<feature type="region of interest" description="Disordered" evidence="1">
    <location>
        <begin position="108"/>
        <end position="134"/>
    </location>
</feature>
<dbReference type="Proteomes" id="UP001303046">
    <property type="component" value="Unassembled WGS sequence"/>
</dbReference>
<feature type="compositionally biased region" description="Basic and acidic residues" evidence="1">
    <location>
        <begin position="108"/>
        <end position="128"/>
    </location>
</feature>